<name>A0A5P9JU33_9HYPH</name>
<feature type="transmembrane region" description="Helical" evidence="5">
    <location>
        <begin position="46"/>
        <end position="65"/>
    </location>
</feature>
<proteinExistence type="inferred from homology"/>
<evidence type="ECO:0000313" key="8">
    <source>
        <dbReference type="EMBL" id="QFU15288.1"/>
    </source>
</evidence>
<dbReference type="KEGG" id="mico:GDR74_03090"/>
<dbReference type="PANTHER" id="PTHR32089">
    <property type="entry name" value="METHYL-ACCEPTING CHEMOTAXIS PROTEIN MCPB"/>
    <property type="match status" value="1"/>
</dbReference>
<feature type="domain" description="HAMP" evidence="7">
    <location>
        <begin position="266"/>
        <end position="318"/>
    </location>
</feature>
<dbReference type="GO" id="GO:0007165">
    <property type="term" value="P:signal transduction"/>
    <property type="evidence" value="ECO:0007669"/>
    <property type="project" value="UniProtKB-KW"/>
</dbReference>
<evidence type="ECO:0000313" key="9">
    <source>
        <dbReference type="Proteomes" id="UP000325614"/>
    </source>
</evidence>
<evidence type="ECO:0000256" key="3">
    <source>
        <dbReference type="PROSITE-ProRule" id="PRU00284"/>
    </source>
</evidence>
<reference evidence="8 9" key="1">
    <citation type="submission" date="2019-10" db="EMBL/GenBank/DDBJ databases">
        <title>Isolation, Identification of Microvirga thermotolerans HR1, a novel thermophilic bacterium and Comparative Genomics of the genus Microvirga.</title>
        <authorList>
            <person name="Li J."/>
            <person name="Zhang W."/>
            <person name="Lin M."/>
            <person name="Wang J."/>
        </authorList>
    </citation>
    <scope>NUCLEOTIDE SEQUENCE [LARGE SCALE GENOMIC DNA]</scope>
    <source>
        <strain evidence="8 9">HR1</strain>
    </source>
</reference>
<dbReference type="Gene3D" id="1.10.287.950">
    <property type="entry name" value="Methyl-accepting chemotaxis protein"/>
    <property type="match status" value="1"/>
</dbReference>
<keyword evidence="5" id="KW-0812">Transmembrane</keyword>
<dbReference type="Pfam" id="PF00015">
    <property type="entry name" value="MCPsignal"/>
    <property type="match status" value="1"/>
</dbReference>
<dbReference type="AlphaFoldDB" id="A0A5P9JU33"/>
<dbReference type="SMART" id="SM00304">
    <property type="entry name" value="HAMP"/>
    <property type="match status" value="1"/>
</dbReference>
<keyword evidence="5" id="KW-0472">Membrane</keyword>
<evidence type="ECO:0000256" key="1">
    <source>
        <dbReference type="ARBA" id="ARBA00023224"/>
    </source>
</evidence>
<feature type="domain" description="Methyl-accepting transducer" evidence="6">
    <location>
        <begin position="323"/>
        <end position="559"/>
    </location>
</feature>
<feature type="transmembrane region" description="Helical" evidence="5">
    <location>
        <begin position="15"/>
        <end position="34"/>
    </location>
</feature>
<evidence type="ECO:0000259" key="7">
    <source>
        <dbReference type="PROSITE" id="PS50885"/>
    </source>
</evidence>
<keyword evidence="5" id="KW-1133">Transmembrane helix</keyword>
<sequence length="595" mass="64181">MRKSGPTLRTGKESYLFWTWTASFTLSCSLFLLSESDVTISIANRILLSFAFIVALMVGLGIYTLNQLDDVRQTTETIVARDLSMMRQVEAIGAQENEMQDLREEVVSRFLLRSLGQQQTPFDNLIAEWSQRAAATESALSQAIAAANSYRAQSVSIERAEAWRRIAELLVTANARLRQLRTDTERQFGAIQSNDLAGVLSAQAALNGNGGEWSKTLSNVRGIFEEAVAVGQRRVGEVYDQSRISIILALAGVALLSILITYALRASIAHPLQAFMQFVERVGRGDLAGQTAMTGKDEIGRLGATLNEMVEGLRQLARQSREATENLNAAAAEIRASTQEQAASVEEQLAAVQETAATVDEITHAGAQIGKRAQEVIASAQATAQTSIAGLQAVDDTALAMDAIREQAEAVAENIVALSEKTQAVGEIISSVNDISERTHLLALNAAIEAAAAGENGRSFAVVASEMKVLADQAKDATAQVRSILGDIQRGINASVMLTEEAVKRVTAGKERTDTTQQTITEISSRVQESVQTFQQIVASTNQQQLGIEQVMGALQNIRQASQQTAAGTRQLDMAAANLSDLSQQLLSLVERYRI</sequence>
<dbReference type="PROSITE" id="PS50885">
    <property type="entry name" value="HAMP"/>
    <property type="match status" value="1"/>
</dbReference>
<keyword evidence="9" id="KW-1185">Reference proteome</keyword>
<organism evidence="8 9">
    <name type="scientific">Microvirga thermotolerans</name>
    <dbReference type="NCBI Taxonomy" id="2651334"/>
    <lineage>
        <taxon>Bacteria</taxon>
        <taxon>Pseudomonadati</taxon>
        <taxon>Pseudomonadota</taxon>
        <taxon>Alphaproteobacteria</taxon>
        <taxon>Hyphomicrobiales</taxon>
        <taxon>Methylobacteriaceae</taxon>
        <taxon>Microvirga</taxon>
    </lineage>
</organism>
<gene>
    <name evidence="8" type="ORF">GDR74_03090</name>
</gene>
<dbReference type="InterPro" id="IPR004089">
    <property type="entry name" value="MCPsignal_dom"/>
</dbReference>
<dbReference type="GO" id="GO:0016020">
    <property type="term" value="C:membrane"/>
    <property type="evidence" value="ECO:0007669"/>
    <property type="project" value="InterPro"/>
</dbReference>
<keyword evidence="4" id="KW-0175">Coiled coil</keyword>
<dbReference type="PANTHER" id="PTHR32089:SF112">
    <property type="entry name" value="LYSOZYME-LIKE PROTEIN-RELATED"/>
    <property type="match status" value="1"/>
</dbReference>
<comment type="similarity">
    <text evidence="2">Belongs to the methyl-accepting chemotaxis (MCP) protein family.</text>
</comment>
<dbReference type="InterPro" id="IPR003660">
    <property type="entry name" value="HAMP_dom"/>
</dbReference>
<dbReference type="PROSITE" id="PS50111">
    <property type="entry name" value="CHEMOTAXIS_TRANSDUC_2"/>
    <property type="match status" value="1"/>
</dbReference>
<evidence type="ECO:0000256" key="2">
    <source>
        <dbReference type="ARBA" id="ARBA00029447"/>
    </source>
</evidence>
<feature type="coiled-coil region" evidence="4">
    <location>
        <begin position="306"/>
        <end position="355"/>
    </location>
</feature>
<accession>A0A5P9JU33</accession>
<evidence type="ECO:0000259" key="6">
    <source>
        <dbReference type="PROSITE" id="PS50111"/>
    </source>
</evidence>
<dbReference type="SUPFAM" id="SSF58104">
    <property type="entry name" value="Methyl-accepting chemotaxis protein (MCP) signaling domain"/>
    <property type="match status" value="1"/>
</dbReference>
<protein>
    <submittedName>
        <fullName evidence="8">HAMP domain-containing protein</fullName>
    </submittedName>
</protein>
<feature type="transmembrane region" description="Helical" evidence="5">
    <location>
        <begin position="244"/>
        <end position="264"/>
    </location>
</feature>
<keyword evidence="1 3" id="KW-0807">Transducer</keyword>
<evidence type="ECO:0000256" key="4">
    <source>
        <dbReference type="SAM" id="Coils"/>
    </source>
</evidence>
<dbReference type="EMBL" id="CP045423">
    <property type="protein sequence ID" value="QFU15288.1"/>
    <property type="molecule type" value="Genomic_DNA"/>
</dbReference>
<dbReference type="SMART" id="SM00283">
    <property type="entry name" value="MA"/>
    <property type="match status" value="1"/>
</dbReference>
<dbReference type="Pfam" id="PF00672">
    <property type="entry name" value="HAMP"/>
    <property type="match status" value="1"/>
</dbReference>
<evidence type="ECO:0000256" key="5">
    <source>
        <dbReference type="SAM" id="Phobius"/>
    </source>
</evidence>
<dbReference type="CDD" id="cd06225">
    <property type="entry name" value="HAMP"/>
    <property type="match status" value="1"/>
</dbReference>
<dbReference type="PROSITE" id="PS51257">
    <property type="entry name" value="PROKAR_LIPOPROTEIN"/>
    <property type="match status" value="1"/>
</dbReference>
<dbReference type="Proteomes" id="UP000325614">
    <property type="component" value="Chromosome"/>
</dbReference>